<evidence type="ECO:0000256" key="5">
    <source>
        <dbReference type="SAM" id="MobiDB-lite"/>
    </source>
</evidence>
<dbReference type="Gene3D" id="1.10.8.590">
    <property type="match status" value="1"/>
</dbReference>
<keyword evidence="2 7" id="KW-0489">Methyltransferase</keyword>
<dbReference type="Gene3D" id="3.40.1280.10">
    <property type="match status" value="1"/>
</dbReference>
<dbReference type="Pfam" id="PF00588">
    <property type="entry name" value="SpoU_methylase"/>
    <property type="match status" value="1"/>
</dbReference>
<dbReference type="PANTHER" id="PTHR42786:SF2">
    <property type="entry name" value="TRNA (CYTIDINE_URIDINE-2'-O-)-METHYLTRANSFERASE TRMJ"/>
    <property type="match status" value="1"/>
</dbReference>
<dbReference type="InterPro" id="IPR029026">
    <property type="entry name" value="tRNA_m1G_MTases_N"/>
</dbReference>
<evidence type="ECO:0000313" key="8">
    <source>
        <dbReference type="Proteomes" id="UP001597085"/>
    </source>
</evidence>
<sequence>MSGENTAPTRSREPVVVVVEPETPGNIGTIARAMKNFGLSDLKLVDPPELDEDGEAYGFAGHAREDVLPNAAEVTFDEVVENYHTIGTTAITNEDSRKHARFPFKTPVEVRESLEAVDTETALVFGREGTGLDNAELKRLDEVCSIPASGEYPVLNLGQAATILFYELRSLTVEETQLPDVERERASESEIDRFYDFFGEFHRSIDSREHKREKTNVMMRRLLGRAHPTEREITTLTGIFRRANDLLGDRSFGDHTSESGRDPDTDRDSDADDTESDLDTDDIDAVEGSANR</sequence>
<feature type="compositionally biased region" description="Basic and acidic residues" evidence="5">
    <location>
        <begin position="249"/>
        <end position="268"/>
    </location>
</feature>
<dbReference type="InterPro" id="IPR001537">
    <property type="entry name" value="SpoU_MeTrfase"/>
</dbReference>
<protein>
    <submittedName>
        <fullName evidence="7">RNA methyltransferase</fullName>
    </submittedName>
</protein>
<name>A0ABD6CQ91_9EURY</name>
<evidence type="ECO:0000256" key="3">
    <source>
        <dbReference type="ARBA" id="ARBA00022679"/>
    </source>
</evidence>
<evidence type="ECO:0000259" key="6">
    <source>
        <dbReference type="Pfam" id="PF00588"/>
    </source>
</evidence>
<dbReference type="RefSeq" id="WP_256422405.1">
    <property type="nucleotide sequence ID" value="NZ_JANHDI010000012.1"/>
</dbReference>
<dbReference type="SUPFAM" id="SSF75217">
    <property type="entry name" value="alpha/beta knot"/>
    <property type="match status" value="1"/>
</dbReference>
<reference evidence="7 8" key="1">
    <citation type="journal article" date="2019" name="Int. J. Syst. Evol. Microbiol.">
        <title>The Global Catalogue of Microorganisms (GCM) 10K type strain sequencing project: providing services to taxonomists for standard genome sequencing and annotation.</title>
        <authorList>
            <consortium name="The Broad Institute Genomics Platform"/>
            <consortium name="The Broad Institute Genome Sequencing Center for Infectious Disease"/>
            <person name="Wu L."/>
            <person name="Ma J."/>
        </authorList>
    </citation>
    <scope>NUCLEOTIDE SEQUENCE [LARGE SCALE GENOMIC DNA]</scope>
    <source>
        <strain evidence="7 8">CGMCC 1.12121</strain>
    </source>
</reference>
<gene>
    <name evidence="7" type="ORF">ACFSBX_13060</name>
</gene>
<dbReference type="CDD" id="cd18093">
    <property type="entry name" value="SpoU-like_TrmJ"/>
    <property type="match status" value="1"/>
</dbReference>
<evidence type="ECO:0000256" key="2">
    <source>
        <dbReference type="ARBA" id="ARBA00022603"/>
    </source>
</evidence>
<organism evidence="7 8">
    <name type="scientific">Halobellus rarus</name>
    <dbReference type="NCBI Taxonomy" id="1126237"/>
    <lineage>
        <taxon>Archaea</taxon>
        <taxon>Methanobacteriati</taxon>
        <taxon>Methanobacteriota</taxon>
        <taxon>Stenosarchaea group</taxon>
        <taxon>Halobacteria</taxon>
        <taxon>Halobacteriales</taxon>
        <taxon>Haloferacaceae</taxon>
        <taxon>Halobellus</taxon>
    </lineage>
</organism>
<dbReference type="PANTHER" id="PTHR42786">
    <property type="entry name" value="TRNA/RRNA METHYLTRANSFERASE"/>
    <property type="match status" value="1"/>
</dbReference>
<feature type="compositionally biased region" description="Acidic residues" evidence="5">
    <location>
        <begin position="269"/>
        <end position="285"/>
    </location>
</feature>
<dbReference type="EMBL" id="JBHUDK010000011">
    <property type="protein sequence ID" value="MFD1599886.1"/>
    <property type="molecule type" value="Genomic_DNA"/>
</dbReference>
<keyword evidence="4" id="KW-0949">S-adenosyl-L-methionine</keyword>
<proteinExistence type="inferred from homology"/>
<evidence type="ECO:0000256" key="4">
    <source>
        <dbReference type="ARBA" id="ARBA00022691"/>
    </source>
</evidence>
<keyword evidence="3" id="KW-0808">Transferase</keyword>
<dbReference type="InterPro" id="IPR004384">
    <property type="entry name" value="RNA_MeTrfase_TrmJ/LasT"/>
</dbReference>
<dbReference type="GO" id="GO:0032259">
    <property type="term" value="P:methylation"/>
    <property type="evidence" value="ECO:0007669"/>
    <property type="project" value="UniProtKB-KW"/>
</dbReference>
<accession>A0ABD6CQ91</accession>
<keyword evidence="8" id="KW-1185">Reference proteome</keyword>
<evidence type="ECO:0000313" key="7">
    <source>
        <dbReference type="EMBL" id="MFD1599886.1"/>
    </source>
</evidence>
<comment type="similarity">
    <text evidence="1">Belongs to the class IV-like SAM-binding methyltransferase superfamily. RNA methyltransferase TrmH family.</text>
</comment>
<evidence type="ECO:0000256" key="1">
    <source>
        <dbReference type="ARBA" id="ARBA00007228"/>
    </source>
</evidence>
<dbReference type="GO" id="GO:0008168">
    <property type="term" value="F:methyltransferase activity"/>
    <property type="evidence" value="ECO:0007669"/>
    <property type="project" value="UniProtKB-KW"/>
</dbReference>
<dbReference type="NCBIfam" id="TIGR00050">
    <property type="entry name" value="rRNA_methyl_1"/>
    <property type="match status" value="1"/>
</dbReference>
<dbReference type="Proteomes" id="UP001597085">
    <property type="component" value="Unassembled WGS sequence"/>
</dbReference>
<feature type="region of interest" description="Disordered" evidence="5">
    <location>
        <begin position="249"/>
        <end position="292"/>
    </location>
</feature>
<dbReference type="AlphaFoldDB" id="A0ABD6CQ91"/>
<comment type="caution">
    <text evidence="7">The sequence shown here is derived from an EMBL/GenBank/DDBJ whole genome shotgun (WGS) entry which is preliminary data.</text>
</comment>
<dbReference type="InterPro" id="IPR029028">
    <property type="entry name" value="Alpha/beta_knot_MTases"/>
</dbReference>
<feature type="domain" description="tRNA/rRNA methyltransferase SpoU type" evidence="6">
    <location>
        <begin position="15"/>
        <end position="166"/>
    </location>
</feature>